<accession>A0ABV0DP28</accession>
<dbReference type="EMBL" id="JBDLYL010000027">
    <property type="protein sequence ID" value="MEN8642171.1"/>
    <property type="molecule type" value="Genomic_DNA"/>
</dbReference>
<dbReference type="RefSeq" id="WP_347151224.1">
    <property type="nucleotide sequence ID" value="NZ_JBDLYL010000027.1"/>
</dbReference>
<organism evidence="1 2">
    <name type="scientific">Pseudomonas sichuanensis</name>
    <dbReference type="NCBI Taxonomy" id="2213015"/>
    <lineage>
        <taxon>Bacteria</taxon>
        <taxon>Pseudomonadati</taxon>
        <taxon>Pseudomonadota</taxon>
        <taxon>Gammaproteobacteria</taxon>
        <taxon>Pseudomonadales</taxon>
        <taxon>Pseudomonadaceae</taxon>
        <taxon>Pseudomonas</taxon>
    </lineage>
</organism>
<proteinExistence type="predicted"/>
<evidence type="ECO:0000313" key="1">
    <source>
        <dbReference type="EMBL" id="MEN8642171.1"/>
    </source>
</evidence>
<keyword evidence="2" id="KW-1185">Reference proteome</keyword>
<comment type="caution">
    <text evidence="1">The sequence shown here is derived from an EMBL/GenBank/DDBJ whole genome shotgun (WGS) entry which is preliminary data.</text>
</comment>
<name>A0ABV0DP28_9PSED</name>
<gene>
    <name evidence="1" type="ORF">ABFE88_21205</name>
</gene>
<dbReference type="Proteomes" id="UP001424532">
    <property type="component" value="Unassembled WGS sequence"/>
</dbReference>
<sequence length="127" mass="13994">MDALLANPMQTSANLYSPLPRSAPQPIFQLMERYGINKKSAEMVSRGVPLPVVRQAVANKVALGEGFVKHSSLPKNFVVGKVNEVLSTGDQLVVGAHEGNLFYFTLSDRGLNIRNQEQWLEQNFPGL</sequence>
<reference evidence="1 2" key="1">
    <citation type="submission" date="2024-05" db="EMBL/GenBank/DDBJ databases">
        <title>Sequence of Lycoming College course isolates.</title>
        <authorList>
            <person name="Reigle C.A."/>
            <person name="Newman J.D."/>
        </authorList>
    </citation>
    <scope>NUCLEOTIDE SEQUENCE [LARGE SCALE GENOMIC DNA]</scope>
    <source>
        <strain evidence="1 2">CAR-09</strain>
    </source>
</reference>
<protein>
    <submittedName>
        <fullName evidence="1">Uncharacterized protein</fullName>
    </submittedName>
</protein>
<evidence type="ECO:0000313" key="2">
    <source>
        <dbReference type="Proteomes" id="UP001424532"/>
    </source>
</evidence>